<name>A0A9X3RK26_9CORY</name>
<gene>
    <name evidence="3" type="ORF">L8U60_09460</name>
</gene>
<sequence>MLLAAAGGIVLPSTATAEPEPTPERQVLKCYDEGRILYCEPEYLQELIDQAGTTPTRIEIGNGTETLVTKTLVIPAGADIELVDTNIVSWSSSTKIIRDDGDFTGSLIRVEKGGKLTLSDGTGNGEGIIIDSRAQYDNVVTGSSFSPTIMVEGELVMNAGTITGARKMSSGGEGAVTVRGTDAKFTLNDGKITDNQRKGGQFGAANVALTKGATMVMNGGEISKGVSDDSPYAYGEAGGIGVFDGAHLTINGGTITENTGWAGNINVSHWLNESNVKPGDDTSETRSTVVFNDGEITNGKAAFAGGGISIFGNADVTMNDGTIDSNAAPNGGGVNAMDMYINGDPSTYREIDSDGSRWTKQHFGEGKPDEWTKISPARFTMNGGSITNNSATRTGGGVNVISNAVQLNAGLIEGNSAHDQGGGVYVATKSYNAHFMDTLITDNQAAAFGGGIWLCPTGSMVMHVTNGVAVFENEAIKSSSRLHWGDDIAHDNYGSVSQAGLRIDPRMLGGGEPTLYKDGSASSQGTRFDPENPGKEQIFDGEARESDGNADYRTAIQNEGLKTVVDDAAKETAKSWSRLTIQKNTAPRGAGVGSNGGLTFGTPETTKVPVTKAWKDTEGKDLSKELMVPVQVQLVGAAGGEQYPVGQPVELNADNDWTHTFTDLPKTKTVDGAQVEVQYSVQELTVDGFTSAV</sequence>
<dbReference type="Proteomes" id="UP001146468">
    <property type="component" value="Unassembled WGS sequence"/>
</dbReference>
<proteinExistence type="predicted"/>
<dbReference type="EMBL" id="JAKMUS010000018">
    <property type="protein sequence ID" value="MCZ9294710.1"/>
    <property type="molecule type" value="Genomic_DNA"/>
</dbReference>
<reference evidence="3" key="1">
    <citation type="submission" date="2022-02" db="EMBL/GenBank/DDBJ databases">
        <title>Corynebacterium sp. from urogenital microbiome.</title>
        <authorList>
            <person name="Cappelli E.A."/>
            <person name="Ribeiro T.G."/>
            <person name="Peixe L."/>
        </authorList>
    </citation>
    <scope>NUCLEOTIDE SEQUENCE</scope>
    <source>
        <strain evidence="3">C8Ua_172</strain>
    </source>
</reference>
<organism evidence="3 4">
    <name type="scientific">Corynebacterium meitnerae</name>
    <dbReference type="NCBI Taxonomy" id="2913498"/>
    <lineage>
        <taxon>Bacteria</taxon>
        <taxon>Bacillati</taxon>
        <taxon>Actinomycetota</taxon>
        <taxon>Actinomycetes</taxon>
        <taxon>Mycobacteriales</taxon>
        <taxon>Corynebacteriaceae</taxon>
        <taxon>Corynebacterium</taxon>
    </lineage>
</organism>
<feature type="compositionally biased region" description="Basic and acidic residues" evidence="1">
    <location>
        <begin position="528"/>
        <end position="539"/>
    </location>
</feature>
<comment type="caution">
    <text evidence="3">The sequence shown here is derived from an EMBL/GenBank/DDBJ whole genome shotgun (WGS) entry which is preliminary data.</text>
</comment>
<dbReference type="InterPro" id="IPR011050">
    <property type="entry name" value="Pectin_lyase_fold/virulence"/>
</dbReference>
<evidence type="ECO:0000313" key="4">
    <source>
        <dbReference type="Proteomes" id="UP001146468"/>
    </source>
</evidence>
<dbReference type="SUPFAM" id="SSF51126">
    <property type="entry name" value="Pectin lyase-like"/>
    <property type="match status" value="1"/>
</dbReference>
<dbReference type="AlphaFoldDB" id="A0A9X3RK26"/>
<keyword evidence="4" id="KW-1185">Reference proteome</keyword>
<dbReference type="SUPFAM" id="SSF49478">
    <property type="entry name" value="Cna protein B-type domain"/>
    <property type="match status" value="1"/>
</dbReference>
<protein>
    <submittedName>
        <fullName evidence="3">Cna B-type domain-containing protein</fullName>
    </submittedName>
</protein>
<dbReference type="InterPro" id="IPR006626">
    <property type="entry name" value="PbH1"/>
</dbReference>
<evidence type="ECO:0000313" key="3">
    <source>
        <dbReference type="EMBL" id="MCZ9294710.1"/>
    </source>
</evidence>
<accession>A0A9X3RK26</accession>
<feature type="non-terminal residue" evidence="3">
    <location>
        <position position="693"/>
    </location>
</feature>
<dbReference type="Gene3D" id="2.60.40.1140">
    <property type="entry name" value="Collagen-binding surface protein Cna, B-type domain"/>
    <property type="match status" value="1"/>
</dbReference>
<feature type="domain" description="CNA-B" evidence="2">
    <location>
        <begin position="608"/>
        <end position="693"/>
    </location>
</feature>
<dbReference type="InterPro" id="IPR008454">
    <property type="entry name" value="Collagen-bd_Cna-like_B-typ_dom"/>
</dbReference>
<dbReference type="RefSeq" id="WP_269966128.1">
    <property type="nucleotide sequence ID" value="NZ_JAKMUS010000018.1"/>
</dbReference>
<evidence type="ECO:0000259" key="2">
    <source>
        <dbReference type="Pfam" id="PF05738"/>
    </source>
</evidence>
<dbReference type="CDD" id="cd00222">
    <property type="entry name" value="CollagenBindB"/>
    <property type="match status" value="1"/>
</dbReference>
<dbReference type="SMART" id="SM00710">
    <property type="entry name" value="PbH1"/>
    <property type="match status" value="6"/>
</dbReference>
<evidence type="ECO:0000256" key="1">
    <source>
        <dbReference type="SAM" id="MobiDB-lite"/>
    </source>
</evidence>
<feature type="region of interest" description="Disordered" evidence="1">
    <location>
        <begin position="516"/>
        <end position="539"/>
    </location>
</feature>
<dbReference type="Pfam" id="PF05738">
    <property type="entry name" value="Cna_B"/>
    <property type="match status" value="1"/>
</dbReference>